<dbReference type="PROSITE" id="PS50089">
    <property type="entry name" value="ZF_RING_2"/>
    <property type="match status" value="1"/>
</dbReference>
<evidence type="ECO:0000256" key="4">
    <source>
        <dbReference type="PROSITE-ProRule" id="PRU00175"/>
    </source>
</evidence>
<keyword evidence="1" id="KW-0479">Metal-binding</keyword>
<evidence type="ECO:0000313" key="8">
    <source>
        <dbReference type="Proteomes" id="UP000299084"/>
    </source>
</evidence>
<name>A0A5N4E1Q2_CAMDR</name>
<dbReference type="SUPFAM" id="SSF57850">
    <property type="entry name" value="RING/U-box"/>
    <property type="match status" value="1"/>
</dbReference>
<dbReference type="InterPro" id="IPR013083">
    <property type="entry name" value="Znf_RING/FYVE/PHD"/>
</dbReference>
<feature type="domain" description="RING-type" evidence="6">
    <location>
        <begin position="52"/>
        <end position="85"/>
    </location>
</feature>
<evidence type="ECO:0000256" key="2">
    <source>
        <dbReference type="ARBA" id="ARBA00022771"/>
    </source>
</evidence>
<dbReference type="PANTHER" id="PTHR14879">
    <property type="entry name" value="CASPASE REGULATOR, RING FINGER DOMAIN-CONTAINING"/>
    <property type="match status" value="1"/>
</dbReference>
<sequence length="95" mass="10584">MCCGGKSSEDGTDDISSGDIPELQKDKDDTNVNADVQKLQQQLQDIKEQTMCSICLDHLKNMIFLCGHGTCQLCGDRISECPICQMAVERRILLY</sequence>
<evidence type="ECO:0000256" key="5">
    <source>
        <dbReference type="SAM" id="MobiDB-lite"/>
    </source>
</evidence>
<evidence type="ECO:0000259" key="6">
    <source>
        <dbReference type="PROSITE" id="PS50089"/>
    </source>
</evidence>
<dbReference type="Gene3D" id="3.30.40.10">
    <property type="entry name" value="Zinc/RING finger domain, C3HC4 (zinc finger)"/>
    <property type="match status" value="1"/>
</dbReference>
<dbReference type="SMART" id="SM00184">
    <property type="entry name" value="RING"/>
    <property type="match status" value="1"/>
</dbReference>
<evidence type="ECO:0000313" key="7">
    <source>
        <dbReference type="EMBL" id="KAB1277275.1"/>
    </source>
</evidence>
<feature type="region of interest" description="Disordered" evidence="5">
    <location>
        <begin position="1"/>
        <end position="31"/>
    </location>
</feature>
<comment type="caution">
    <text evidence="7">The sequence shown here is derived from an EMBL/GenBank/DDBJ whole genome shotgun (WGS) entry which is preliminary data.</text>
</comment>
<keyword evidence="2 4" id="KW-0863">Zinc-finger</keyword>
<keyword evidence="8" id="KW-1185">Reference proteome</keyword>
<dbReference type="PANTHER" id="PTHR14879:SF5">
    <property type="entry name" value="RING-TYPE DOMAIN-CONTAINING PROTEIN"/>
    <property type="match status" value="1"/>
</dbReference>
<organism evidence="7 8">
    <name type="scientific">Camelus dromedarius</name>
    <name type="common">Dromedary</name>
    <name type="synonym">Arabian camel</name>
    <dbReference type="NCBI Taxonomy" id="9838"/>
    <lineage>
        <taxon>Eukaryota</taxon>
        <taxon>Metazoa</taxon>
        <taxon>Chordata</taxon>
        <taxon>Craniata</taxon>
        <taxon>Vertebrata</taxon>
        <taxon>Euteleostomi</taxon>
        <taxon>Mammalia</taxon>
        <taxon>Eutheria</taxon>
        <taxon>Laurasiatheria</taxon>
        <taxon>Artiodactyla</taxon>
        <taxon>Tylopoda</taxon>
        <taxon>Camelidae</taxon>
        <taxon>Camelus</taxon>
    </lineage>
</organism>
<dbReference type="InterPro" id="IPR051728">
    <property type="entry name" value="RING-FYVE_E3_ubiquitin-ligase"/>
</dbReference>
<dbReference type="AlphaFoldDB" id="A0A5N4E1Q2"/>
<keyword evidence="3" id="KW-0862">Zinc</keyword>
<dbReference type="CDD" id="cd16727">
    <property type="entry name" value="RING-HC_MIB1_rpt3"/>
    <property type="match status" value="1"/>
</dbReference>
<dbReference type="Pfam" id="PF13920">
    <property type="entry name" value="zf-C3HC4_3"/>
    <property type="match status" value="1"/>
</dbReference>
<accession>A0A5N4E1Q2</accession>
<proteinExistence type="predicted"/>
<dbReference type="EMBL" id="JWIN03000006">
    <property type="protein sequence ID" value="KAB1277275.1"/>
    <property type="molecule type" value="Genomic_DNA"/>
</dbReference>
<evidence type="ECO:0000256" key="3">
    <source>
        <dbReference type="ARBA" id="ARBA00022833"/>
    </source>
</evidence>
<evidence type="ECO:0000256" key="1">
    <source>
        <dbReference type="ARBA" id="ARBA00022723"/>
    </source>
</evidence>
<dbReference type="InterPro" id="IPR001841">
    <property type="entry name" value="Znf_RING"/>
</dbReference>
<gene>
    <name evidence="7" type="ORF">Cadr_000005122</name>
</gene>
<dbReference type="FunFam" id="3.30.40.10:FF:000083">
    <property type="entry name" value="E3 ubiquitin-protein ligase MIB1 isoform X1"/>
    <property type="match status" value="1"/>
</dbReference>
<dbReference type="GO" id="GO:0008270">
    <property type="term" value="F:zinc ion binding"/>
    <property type="evidence" value="ECO:0007669"/>
    <property type="project" value="UniProtKB-KW"/>
</dbReference>
<reference evidence="7 8" key="1">
    <citation type="journal article" date="2019" name="Mol. Ecol. Resour.">
        <title>Improving Illumina assemblies with Hi-C and long reads: an example with the North African dromedary.</title>
        <authorList>
            <person name="Elbers J.P."/>
            <person name="Rogers M.F."/>
            <person name="Perelman P.L."/>
            <person name="Proskuryakova A.A."/>
            <person name="Serdyukova N.A."/>
            <person name="Johnson W.E."/>
            <person name="Horin P."/>
            <person name="Corander J."/>
            <person name="Murphy D."/>
            <person name="Burger P.A."/>
        </authorList>
    </citation>
    <scope>NUCLEOTIDE SEQUENCE [LARGE SCALE GENOMIC DNA]</scope>
    <source>
        <strain evidence="7">Drom800</strain>
        <tissue evidence="7">Blood</tissue>
    </source>
</reference>
<dbReference type="Proteomes" id="UP000299084">
    <property type="component" value="Unassembled WGS sequence"/>
</dbReference>
<protein>
    <submittedName>
        <fullName evidence="7">E3 ubiquitin-protein ligase MIB1</fullName>
    </submittedName>
</protein>